<dbReference type="AlphaFoldDB" id="A0A1M6I416"/>
<dbReference type="InterPro" id="IPR053194">
    <property type="entry name" value="tRNA_methyltr_O"/>
</dbReference>
<dbReference type="PANTHER" id="PTHR39418:SF1">
    <property type="entry name" value="DEHYDROGENASE"/>
    <property type="match status" value="1"/>
</dbReference>
<dbReference type="OrthoDB" id="9804309at2"/>
<accession>A0A1M6I416</accession>
<dbReference type="PIRSF" id="PIRSF006578">
    <property type="entry name" value="FwdE"/>
    <property type="match status" value="1"/>
</dbReference>
<organism evidence="2 3">
    <name type="scientific">Parasporobacterium paucivorans DSM 15970</name>
    <dbReference type="NCBI Taxonomy" id="1122934"/>
    <lineage>
        <taxon>Bacteria</taxon>
        <taxon>Bacillati</taxon>
        <taxon>Bacillota</taxon>
        <taxon>Clostridia</taxon>
        <taxon>Lachnospirales</taxon>
        <taxon>Lachnospiraceae</taxon>
        <taxon>Parasporobacterium</taxon>
    </lineage>
</organism>
<protein>
    <submittedName>
        <fullName evidence="2">Formylmethanofuran dehydrogenase subunit E</fullName>
    </submittedName>
</protein>
<gene>
    <name evidence="2" type="ORF">SAMN02745691_01671</name>
</gene>
<dbReference type="EMBL" id="FQYT01000017">
    <property type="protein sequence ID" value="SHJ29208.1"/>
    <property type="molecule type" value="Genomic_DNA"/>
</dbReference>
<evidence type="ECO:0000313" key="2">
    <source>
        <dbReference type="EMBL" id="SHJ29208.1"/>
    </source>
</evidence>
<dbReference type="Pfam" id="PF02663">
    <property type="entry name" value="FmdE"/>
    <property type="match status" value="1"/>
</dbReference>
<feature type="domain" description="Formylmethanofuran dehydrogenase subunit E" evidence="1">
    <location>
        <begin position="14"/>
        <end position="115"/>
    </location>
</feature>
<dbReference type="RefSeq" id="WP_073993967.1">
    <property type="nucleotide sequence ID" value="NZ_FQYT01000017.1"/>
</dbReference>
<dbReference type="InterPro" id="IPR026328">
    <property type="entry name" value="FmdE"/>
</dbReference>
<dbReference type="InterPro" id="IPR003814">
    <property type="entry name" value="FmdEsu_dom"/>
</dbReference>
<keyword evidence="3" id="KW-1185">Reference proteome</keyword>
<proteinExistence type="predicted"/>
<name>A0A1M6I416_9FIRM</name>
<sequence length="180" mass="20346">MIDEKELWEQCVKFHGHTCGGLTIGYKTSLYAMKLLGLDFSEDEDVVCVSENDACGVDAIQVILGCSVGKGNLLFHPRGKQAFTFHNRANEKSVRLVLKDRPEGITREASFSYMQERSPEELFVVKEAVIQIPEKAKIFNSVTCEHCKESTAETMIRLEDGKCLCLDCYFPYSRFDDSVK</sequence>
<dbReference type="SUPFAM" id="SSF143555">
    <property type="entry name" value="FwdE-like"/>
    <property type="match status" value="1"/>
</dbReference>
<reference evidence="2 3" key="1">
    <citation type="submission" date="2016-11" db="EMBL/GenBank/DDBJ databases">
        <authorList>
            <person name="Jaros S."/>
            <person name="Januszkiewicz K."/>
            <person name="Wedrychowicz H."/>
        </authorList>
    </citation>
    <scope>NUCLEOTIDE SEQUENCE [LARGE SCALE GENOMIC DNA]</scope>
    <source>
        <strain evidence="2 3">DSM 15970</strain>
    </source>
</reference>
<evidence type="ECO:0000313" key="3">
    <source>
        <dbReference type="Proteomes" id="UP000184342"/>
    </source>
</evidence>
<dbReference type="STRING" id="1122934.SAMN02745691_01671"/>
<evidence type="ECO:0000259" key="1">
    <source>
        <dbReference type="Pfam" id="PF02663"/>
    </source>
</evidence>
<dbReference type="Gene3D" id="3.30.1330.130">
    <property type="match status" value="1"/>
</dbReference>
<dbReference type="PANTHER" id="PTHR39418">
    <property type="entry name" value="DEHYDROGENASE-RELATED"/>
    <property type="match status" value="1"/>
</dbReference>
<dbReference type="Proteomes" id="UP000184342">
    <property type="component" value="Unassembled WGS sequence"/>
</dbReference>